<dbReference type="EMBL" id="HBIO01007008">
    <property type="protein sequence ID" value="CAE0460349.1"/>
    <property type="molecule type" value="Transcribed_RNA"/>
</dbReference>
<reference evidence="10" key="1">
    <citation type="submission" date="2021-01" db="EMBL/GenBank/DDBJ databases">
        <authorList>
            <person name="Corre E."/>
            <person name="Pelletier E."/>
            <person name="Niang G."/>
            <person name="Scheremetjew M."/>
            <person name="Finn R."/>
            <person name="Kale V."/>
            <person name="Holt S."/>
            <person name="Cochrane G."/>
            <person name="Meng A."/>
            <person name="Brown T."/>
            <person name="Cohen L."/>
        </authorList>
    </citation>
    <scope>NUCLEOTIDE SEQUENCE</scope>
    <source>
        <strain evidence="10">MM31A-1</strain>
    </source>
</reference>
<feature type="domain" description="EF-hand" evidence="9">
    <location>
        <begin position="701"/>
        <end position="736"/>
    </location>
</feature>
<evidence type="ECO:0000256" key="5">
    <source>
        <dbReference type="ARBA" id="ARBA00022927"/>
    </source>
</evidence>
<dbReference type="GO" id="GO:0000139">
    <property type="term" value="C:Golgi membrane"/>
    <property type="evidence" value="ECO:0007669"/>
    <property type="project" value="UniProtKB-SubCell"/>
</dbReference>
<evidence type="ECO:0000259" key="9">
    <source>
        <dbReference type="PROSITE" id="PS50222"/>
    </source>
</evidence>
<sequence>MSQALQSQAQVPIQAQVQPTSYTMSIAKSLTIDEMRELHQRALSEAEAKKTELKLVLASRYRELVGSSDEVLDMQRDAKVLDELVSGIPRLVDRLVACSLGGIAEEEGEDNRMELGGETKTDHDGAGVSSENDRDLKNKADVNAVILEDRLQLAEAPRTIHSCLDDDDVHGAAMALLQTFGVITNHTHQYPLANAMAKVEIIGGDHQYLPTSNPLLQTQIKMIYLHLQTLPLRIIQMSKKMLLQPSTSTNSNHSEESNVVGSGVTSASASGAARALSALHLLNVKQIPESQRGNKLMDLYFESKAKLIHNLLDQLTSTVTRTRTGEQQRDKEREQQYYTEETTDKAEKIISEILAILQYDVILHPYQIFFLRNLSSSSLLSTSSESVMDSLPHFDQEQLKVKMSNFLAAHLPMIRSKVKTILVGIAGTTASRLGQIRQSLYDKTDGLECLAALSSVGCSWDDAILEIDVKVVMRALEGFTTNENVNTAASSSSTSATSSLSKSQQRQRRFSLWGTLFSNTFSSLVHSILSTSFHSVHRQVVATLRASLANAPPFREILPHEAYRNTLHIATELDKALKKVSDDAHELLVHAEEREESERRLRQSLYVQTCEIMGRLLNELRRMLKTTSASKSVSSIGMNMSMDSAHADNRVDADEEATKELIVGRLCFLLKFRLSTLPTLLDPDSSPAVISSKSSGKVGMITVVELQSAFDIADDDDDGLISFEEAMEAMEGAFSGTQFHGTEMVRDTMLLSSGSDSMDVKSSASRSLTMSELTLLSARGLRHAASGADSALGVIQTILDGIIETCFSEWAHLALAPSLKTCSASLQQFMATASSVSDNEWKRLHLLGSSGDSEDDHLQKEIGDMLGEESDGSINQDLVSPPELGSVSSFLVAYFISASTVLNQSVTPSDSMALSFPSTSHESSLNVGSNGGEITLVKLLQTCLLRESLKSLTKYMHQIVTGDEFDESEEAAVLSKCGVSSLTQLLLNVSFVLTCYFERNQFNLDERNLVNREHEEFDEDDESINIVAQSETLLKDMKREICSILKESNDFDLNNYDSLIEKRKELVFSSCGIYFTTLFGEEDNIRNKASITQPLDAFAVPSDDIVPLLEAPLASSRRFMLLPIQAEQSVKELELIKNLERERSRKAEAEKVSSASAAANAVSSSFGFFSSMLKKQ</sequence>
<evidence type="ECO:0000256" key="7">
    <source>
        <dbReference type="ARBA" id="ARBA00023136"/>
    </source>
</evidence>
<evidence type="ECO:0000256" key="6">
    <source>
        <dbReference type="ARBA" id="ARBA00023034"/>
    </source>
</evidence>
<dbReference type="InterPro" id="IPR002048">
    <property type="entry name" value="EF_hand_dom"/>
</dbReference>
<evidence type="ECO:0000313" key="10">
    <source>
        <dbReference type="EMBL" id="CAE0460349.1"/>
    </source>
</evidence>
<dbReference type="GO" id="GO:0006891">
    <property type="term" value="P:intra-Golgi vesicle-mediated transport"/>
    <property type="evidence" value="ECO:0007669"/>
    <property type="project" value="InterPro"/>
</dbReference>
<keyword evidence="6" id="KW-0333">Golgi apparatus</keyword>
<feature type="compositionally biased region" description="Basic and acidic residues" evidence="8">
    <location>
        <begin position="110"/>
        <end position="134"/>
    </location>
</feature>
<evidence type="ECO:0000256" key="1">
    <source>
        <dbReference type="ARBA" id="ARBA00004395"/>
    </source>
</evidence>
<comment type="similarity">
    <text evidence="2">Belongs to the COG1 family.</text>
</comment>
<dbReference type="GO" id="GO:0015031">
    <property type="term" value="P:protein transport"/>
    <property type="evidence" value="ECO:0007669"/>
    <property type="project" value="UniProtKB-KW"/>
</dbReference>
<accession>A0A7S3PYX9</accession>
<proteinExistence type="inferred from homology"/>
<feature type="region of interest" description="Disordered" evidence="8">
    <location>
        <begin position="245"/>
        <end position="264"/>
    </location>
</feature>
<evidence type="ECO:0000256" key="4">
    <source>
        <dbReference type="ARBA" id="ARBA00022448"/>
    </source>
</evidence>
<dbReference type="PROSITE" id="PS50222">
    <property type="entry name" value="EF_HAND_2"/>
    <property type="match status" value="1"/>
</dbReference>
<organism evidence="10">
    <name type="scientific">Chaetoceros debilis</name>
    <dbReference type="NCBI Taxonomy" id="122233"/>
    <lineage>
        <taxon>Eukaryota</taxon>
        <taxon>Sar</taxon>
        <taxon>Stramenopiles</taxon>
        <taxon>Ochrophyta</taxon>
        <taxon>Bacillariophyta</taxon>
        <taxon>Coscinodiscophyceae</taxon>
        <taxon>Chaetocerotophycidae</taxon>
        <taxon>Chaetocerotales</taxon>
        <taxon>Chaetocerotaceae</taxon>
        <taxon>Chaetoceros</taxon>
    </lineage>
</organism>
<keyword evidence="7" id="KW-0472">Membrane</keyword>
<dbReference type="GO" id="GO:0017119">
    <property type="term" value="C:Golgi transport complex"/>
    <property type="evidence" value="ECO:0007669"/>
    <property type="project" value="InterPro"/>
</dbReference>
<gene>
    <name evidence="10" type="ORF">CDEB00056_LOCUS5190</name>
</gene>
<protein>
    <recommendedName>
        <fullName evidence="3">Conserved oligomeric Golgi complex subunit 1</fullName>
    </recommendedName>
</protein>
<evidence type="ECO:0000256" key="8">
    <source>
        <dbReference type="SAM" id="MobiDB-lite"/>
    </source>
</evidence>
<keyword evidence="4" id="KW-0813">Transport</keyword>
<dbReference type="PANTHER" id="PTHR31658:SF0">
    <property type="entry name" value="CONSERVED OLIGOMERIC GOLGI COMPLEX SUBUNIT 1"/>
    <property type="match status" value="1"/>
</dbReference>
<dbReference type="Pfam" id="PF08700">
    <property type="entry name" value="VPS51_Exo84_N"/>
    <property type="match status" value="1"/>
</dbReference>
<evidence type="ECO:0000256" key="3">
    <source>
        <dbReference type="ARBA" id="ARBA00020978"/>
    </source>
</evidence>
<keyword evidence="5" id="KW-0653">Protein transport</keyword>
<feature type="region of interest" description="Disordered" evidence="8">
    <location>
        <begin position="108"/>
        <end position="134"/>
    </location>
</feature>
<name>A0A7S3PYX9_9STRA</name>
<dbReference type="PANTHER" id="PTHR31658">
    <property type="entry name" value="CONSERVED OLIGOMERIC GOLGI COMPLEX SUBUNIT 1"/>
    <property type="match status" value="1"/>
</dbReference>
<evidence type="ECO:0000256" key="2">
    <source>
        <dbReference type="ARBA" id="ARBA00006653"/>
    </source>
</evidence>
<dbReference type="InterPro" id="IPR033370">
    <property type="entry name" value="COG1"/>
</dbReference>
<feature type="compositionally biased region" description="Low complexity" evidence="8">
    <location>
        <begin position="246"/>
        <end position="264"/>
    </location>
</feature>
<dbReference type="GO" id="GO:0005509">
    <property type="term" value="F:calcium ion binding"/>
    <property type="evidence" value="ECO:0007669"/>
    <property type="project" value="InterPro"/>
</dbReference>
<comment type="subcellular location">
    <subcellularLocation>
        <location evidence="1">Golgi apparatus membrane</location>
        <topology evidence="1">Peripheral membrane protein</topology>
    </subcellularLocation>
</comment>
<dbReference type="AlphaFoldDB" id="A0A7S3PYX9"/>